<dbReference type="GO" id="GO:0004519">
    <property type="term" value="F:endonuclease activity"/>
    <property type="evidence" value="ECO:0007669"/>
    <property type="project" value="UniProtKB-KW"/>
</dbReference>
<protein>
    <submittedName>
        <fullName evidence="1">Single-stranded DNA endonuclease</fullName>
    </submittedName>
</protein>
<evidence type="ECO:0000313" key="2">
    <source>
        <dbReference type="Proteomes" id="UP000662572"/>
    </source>
</evidence>
<keyword evidence="1" id="KW-0540">Nuclease</keyword>
<accession>A0A918UTH2</accession>
<keyword evidence="1" id="KW-0255">Endonuclease</keyword>
<dbReference type="AlphaFoldDB" id="A0A918UTH2"/>
<gene>
    <name evidence="1" type="ORF">GCM10011273_18720</name>
</gene>
<dbReference type="Pfam" id="PF11171">
    <property type="entry name" value="DUF2958"/>
    <property type="match status" value="1"/>
</dbReference>
<organism evidence="1 2">
    <name type="scientific">Asticcacaulis endophyticus</name>
    <dbReference type="NCBI Taxonomy" id="1395890"/>
    <lineage>
        <taxon>Bacteria</taxon>
        <taxon>Pseudomonadati</taxon>
        <taxon>Pseudomonadota</taxon>
        <taxon>Alphaproteobacteria</taxon>
        <taxon>Caulobacterales</taxon>
        <taxon>Caulobacteraceae</taxon>
        <taxon>Asticcacaulis</taxon>
    </lineage>
</organism>
<name>A0A918UTH2_9CAUL</name>
<dbReference type="InterPro" id="IPR021341">
    <property type="entry name" value="DUF2958"/>
</dbReference>
<dbReference type="Proteomes" id="UP000662572">
    <property type="component" value="Unassembled WGS sequence"/>
</dbReference>
<reference evidence="1" key="1">
    <citation type="journal article" date="2014" name="Int. J. Syst. Evol. Microbiol.">
        <title>Complete genome sequence of Corynebacterium casei LMG S-19264T (=DSM 44701T), isolated from a smear-ripened cheese.</title>
        <authorList>
            <consortium name="US DOE Joint Genome Institute (JGI-PGF)"/>
            <person name="Walter F."/>
            <person name="Albersmeier A."/>
            <person name="Kalinowski J."/>
            <person name="Ruckert C."/>
        </authorList>
    </citation>
    <scope>NUCLEOTIDE SEQUENCE</scope>
    <source>
        <strain evidence="1">KCTC 32296</strain>
    </source>
</reference>
<keyword evidence="1" id="KW-0378">Hydrolase</keyword>
<sequence>MESPHMTPLITPDQMDALLANGARAATGNSIDPFPVVKLFTPDAGATWLITEADPEYPDILFGLCDLGIGCPELGYVRLSEIQAVRGALRLPVERDLYFKAEHSLSFYADLAHHARQIVLA</sequence>
<proteinExistence type="predicted"/>
<dbReference type="EMBL" id="BMZB01000002">
    <property type="protein sequence ID" value="GGZ32751.1"/>
    <property type="molecule type" value="Genomic_DNA"/>
</dbReference>
<evidence type="ECO:0000313" key="1">
    <source>
        <dbReference type="EMBL" id="GGZ32751.1"/>
    </source>
</evidence>
<keyword evidence="2" id="KW-1185">Reference proteome</keyword>
<comment type="caution">
    <text evidence="1">The sequence shown here is derived from an EMBL/GenBank/DDBJ whole genome shotgun (WGS) entry which is preliminary data.</text>
</comment>
<reference evidence="1" key="2">
    <citation type="submission" date="2020-09" db="EMBL/GenBank/DDBJ databases">
        <authorList>
            <person name="Sun Q."/>
            <person name="Kim S."/>
        </authorList>
    </citation>
    <scope>NUCLEOTIDE SEQUENCE</scope>
    <source>
        <strain evidence="1">KCTC 32296</strain>
    </source>
</reference>